<reference evidence="1 2" key="1">
    <citation type="journal article" date="2021" name="J. Biosci. Bioeng.">
        <title>Identification and characterization of a chc gene cluster responsible for the aromatization pathway of cyclohexanecarboxylate degradation in Sinomonas cyclohexanicum ATCC 51369.</title>
        <authorList>
            <person name="Yamamoto T."/>
            <person name="Hasegawa Y."/>
            <person name="Lau P.C.K."/>
            <person name="Iwaki H."/>
        </authorList>
    </citation>
    <scope>NUCLEOTIDE SEQUENCE [LARGE SCALE GENOMIC DNA]</scope>
    <source>
        <strain evidence="1 2">ATCC 51369</strain>
    </source>
</reference>
<evidence type="ECO:0000313" key="1">
    <source>
        <dbReference type="EMBL" id="BCT77052.1"/>
    </source>
</evidence>
<evidence type="ECO:0008006" key="3">
    <source>
        <dbReference type="Google" id="ProtNLM"/>
    </source>
</evidence>
<accession>A0ABM7PY32</accession>
<proteinExistence type="predicted"/>
<keyword evidence="2" id="KW-1185">Reference proteome</keyword>
<evidence type="ECO:0000313" key="2">
    <source>
        <dbReference type="Proteomes" id="UP001319861"/>
    </source>
</evidence>
<organism evidence="1 2">
    <name type="scientific">Sinomonas cyclohexanicum</name>
    <name type="common">Corynebacterium cyclohexanicum</name>
    <dbReference type="NCBI Taxonomy" id="322009"/>
    <lineage>
        <taxon>Bacteria</taxon>
        <taxon>Bacillati</taxon>
        <taxon>Actinomycetota</taxon>
        <taxon>Actinomycetes</taxon>
        <taxon>Micrococcales</taxon>
        <taxon>Micrococcaceae</taxon>
        <taxon>Sinomonas</taxon>
    </lineage>
</organism>
<dbReference type="EMBL" id="AP024525">
    <property type="protein sequence ID" value="BCT77052.1"/>
    <property type="molecule type" value="Genomic_DNA"/>
</dbReference>
<dbReference type="RefSeq" id="WP_229229800.1">
    <property type="nucleotide sequence ID" value="NZ_AP024525.1"/>
</dbReference>
<gene>
    <name evidence="1" type="ORF">SCMU_28940</name>
</gene>
<dbReference type="Proteomes" id="UP001319861">
    <property type="component" value="Chromosome"/>
</dbReference>
<sequence>MTGTTALTRAEATALVHVLADSVAKRAGIRALLVKGPFASKMGLRPERISSDADILVDPGRFDDYIQALGALGWTPRPETGFPSLMAPHSRALIHPEWPVDIDAHHTWPGFLIDPQVAFEHLWTSRVEVTLAGVPLTTTNRPHTALIVGLHSLREREALLEADYRRRDERVLADALRADPALLDAVRAEAEALGAVQTVWPLLEAVGAGPAPEAADSEPLRRWRARTVARHPLTAWLYELRDASWSRRAVIVWRGLFPRAEQLRALDPSAATSADLARVWWARLARGVKTLGEAYRDLVRGR</sequence>
<protein>
    <recommendedName>
        <fullName evidence="3">Nucleotidyltransferase family protein</fullName>
    </recommendedName>
</protein>
<name>A0ABM7PY32_SINCY</name>